<feature type="transmembrane region" description="Helical" evidence="7">
    <location>
        <begin position="252"/>
        <end position="274"/>
    </location>
</feature>
<evidence type="ECO:0000256" key="2">
    <source>
        <dbReference type="ARBA" id="ARBA00022448"/>
    </source>
</evidence>
<evidence type="ECO:0000256" key="3">
    <source>
        <dbReference type="ARBA" id="ARBA00022475"/>
    </source>
</evidence>
<feature type="transmembrane region" description="Helical" evidence="7">
    <location>
        <begin position="117"/>
        <end position="141"/>
    </location>
</feature>
<proteinExistence type="inferred from homology"/>
<protein>
    <submittedName>
        <fullName evidence="9">Oligopeptide transport system permease protein OppB</fullName>
    </submittedName>
</protein>
<feature type="transmembrane region" description="Helical" evidence="7">
    <location>
        <begin position="148"/>
        <end position="174"/>
    </location>
</feature>
<keyword evidence="4 7" id="KW-0812">Transmembrane</keyword>
<evidence type="ECO:0000256" key="5">
    <source>
        <dbReference type="ARBA" id="ARBA00022989"/>
    </source>
</evidence>
<dbReference type="EMBL" id="MCRJ01000032">
    <property type="protein sequence ID" value="ODN71022.1"/>
    <property type="molecule type" value="Genomic_DNA"/>
</dbReference>
<keyword evidence="3" id="KW-1003">Cell membrane</keyword>
<comment type="caution">
    <text evidence="9">The sequence shown here is derived from an EMBL/GenBank/DDBJ whole genome shotgun (WGS) entry which is preliminary data.</text>
</comment>
<keyword evidence="10" id="KW-1185">Reference proteome</keyword>
<organism evidence="9 10">
    <name type="scientific">Methylobrevis pamukkalensis</name>
    <dbReference type="NCBI Taxonomy" id="1439726"/>
    <lineage>
        <taxon>Bacteria</taxon>
        <taxon>Pseudomonadati</taxon>
        <taxon>Pseudomonadota</taxon>
        <taxon>Alphaproteobacteria</taxon>
        <taxon>Hyphomicrobiales</taxon>
        <taxon>Pleomorphomonadaceae</taxon>
        <taxon>Methylobrevis</taxon>
    </lineage>
</organism>
<dbReference type="PANTHER" id="PTHR43163">
    <property type="entry name" value="DIPEPTIDE TRANSPORT SYSTEM PERMEASE PROTEIN DPPB-RELATED"/>
    <property type="match status" value="1"/>
</dbReference>
<dbReference type="PROSITE" id="PS50928">
    <property type="entry name" value="ABC_TM1"/>
    <property type="match status" value="1"/>
</dbReference>
<dbReference type="Gene3D" id="1.10.3720.10">
    <property type="entry name" value="MetI-like"/>
    <property type="match status" value="1"/>
</dbReference>
<dbReference type="GO" id="GO:0055085">
    <property type="term" value="P:transmembrane transport"/>
    <property type="evidence" value="ECO:0007669"/>
    <property type="project" value="InterPro"/>
</dbReference>
<evidence type="ECO:0000313" key="10">
    <source>
        <dbReference type="Proteomes" id="UP000094622"/>
    </source>
</evidence>
<evidence type="ECO:0000256" key="7">
    <source>
        <dbReference type="RuleBase" id="RU363032"/>
    </source>
</evidence>
<dbReference type="AlphaFoldDB" id="A0A1E3H3X7"/>
<reference evidence="9 10" key="1">
    <citation type="submission" date="2016-07" db="EMBL/GenBank/DDBJ databases">
        <title>Draft Genome Sequence of Methylobrevis pamukkalensis PK2.</title>
        <authorList>
            <person name="Vasilenko O.V."/>
            <person name="Doronina N.V."/>
            <person name="Shmareva M.N."/>
            <person name="Tarlachkov S.V."/>
            <person name="Mustakhimov I."/>
            <person name="Trotsenko Y.A."/>
        </authorList>
    </citation>
    <scope>NUCLEOTIDE SEQUENCE [LARGE SCALE GENOMIC DNA]</scope>
    <source>
        <strain evidence="9 10">PK2</strain>
    </source>
</reference>
<evidence type="ECO:0000256" key="4">
    <source>
        <dbReference type="ARBA" id="ARBA00022692"/>
    </source>
</evidence>
<evidence type="ECO:0000313" key="9">
    <source>
        <dbReference type="EMBL" id="ODN71022.1"/>
    </source>
</evidence>
<keyword evidence="5 7" id="KW-1133">Transmembrane helix</keyword>
<dbReference type="InterPro" id="IPR000515">
    <property type="entry name" value="MetI-like"/>
</dbReference>
<evidence type="ECO:0000259" key="8">
    <source>
        <dbReference type="PROSITE" id="PS50928"/>
    </source>
</evidence>
<dbReference type="GO" id="GO:0005886">
    <property type="term" value="C:plasma membrane"/>
    <property type="evidence" value="ECO:0007669"/>
    <property type="project" value="UniProtKB-SubCell"/>
</dbReference>
<dbReference type="CDD" id="cd06261">
    <property type="entry name" value="TM_PBP2"/>
    <property type="match status" value="1"/>
</dbReference>
<feature type="transmembrane region" description="Helical" evidence="7">
    <location>
        <begin position="294"/>
        <end position="313"/>
    </location>
</feature>
<dbReference type="Proteomes" id="UP000094622">
    <property type="component" value="Unassembled WGS sequence"/>
</dbReference>
<evidence type="ECO:0000256" key="6">
    <source>
        <dbReference type="ARBA" id="ARBA00023136"/>
    </source>
</evidence>
<name>A0A1E3H3X7_9HYPH</name>
<dbReference type="InterPro" id="IPR035906">
    <property type="entry name" value="MetI-like_sf"/>
</dbReference>
<sequence length="331" mass="35527">MPTGRHPRGTTLRHAALHRDPSDSLGSVGPSRAAGVYALAFYGAGDPIKLIFLRAPGDVAYDPARIEAIRQSAGLDRPFLVQFGSYVWNLLHGNFGNSLITGRSVWRMISAAAPVSFQLGVASILLTALVAIPLGVVAALNQNSRLDYLILGSALFLWAIPAYVAGPLLMVLLITLLPNADIPYGWGGLFDVRIILPLLVLAFQPIALIVRQTRAAVIEVLSEDFVRTARAKGVPERIVALRHILRPVLTPVVTQLGLIMITIVNGAIFVELVFGLPGLGRLTVSSLLNSDFPVILAITLIGSFLVMLSNLLVDVVYPLLDPRAADARTTK</sequence>
<comment type="similarity">
    <text evidence="7">Belongs to the binding-protein-dependent transport system permease family.</text>
</comment>
<dbReference type="PATRIC" id="fig|1439726.3.peg.1748"/>
<dbReference type="PANTHER" id="PTHR43163:SF6">
    <property type="entry name" value="DIPEPTIDE TRANSPORT SYSTEM PERMEASE PROTEIN DPPB-RELATED"/>
    <property type="match status" value="1"/>
</dbReference>
<comment type="subcellular location">
    <subcellularLocation>
        <location evidence="1 7">Cell membrane</location>
        <topology evidence="1 7">Multi-pass membrane protein</topology>
    </subcellularLocation>
</comment>
<feature type="transmembrane region" description="Helical" evidence="7">
    <location>
        <begin position="194"/>
        <end position="210"/>
    </location>
</feature>
<gene>
    <name evidence="9" type="primary">oppB_2</name>
    <name evidence="9" type="ORF">A6302_01656</name>
</gene>
<dbReference type="Pfam" id="PF00528">
    <property type="entry name" value="BPD_transp_1"/>
    <property type="match status" value="1"/>
</dbReference>
<feature type="domain" description="ABC transmembrane type-1" evidence="8">
    <location>
        <begin position="113"/>
        <end position="313"/>
    </location>
</feature>
<accession>A0A1E3H3X7</accession>
<dbReference type="SUPFAM" id="SSF161098">
    <property type="entry name" value="MetI-like"/>
    <property type="match status" value="1"/>
</dbReference>
<evidence type="ECO:0000256" key="1">
    <source>
        <dbReference type="ARBA" id="ARBA00004651"/>
    </source>
</evidence>
<keyword evidence="6 7" id="KW-0472">Membrane</keyword>
<keyword evidence="2 7" id="KW-0813">Transport</keyword>